<sequence>MVYPVRIYSSGLEPRDTVGWAPPSWRQARKPEVGEFASTGAAQVGVDEWFMSFDVIDGLFVVDDRWLIVTHRRRVNEYRTDDEIRADVYALDLTVRKVWEDVRLPGPILRGGECAWTMVASPPDPWTLACVEPRTPES</sequence>
<accession>A0ABU9EB38</accession>
<keyword evidence="2" id="KW-1185">Reference proteome</keyword>
<comment type="caution">
    <text evidence="1">The sequence shown here is derived from an EMBL/GenBank/DDBJ whole genome shotgun (WGS) entry which is preliminary data.</text>
</comment>
<protein>
    <submittedName>
        <fullName evidence="1">Uncharacterized protein</fullName>
    </submittedName>
</protein>
<dbReference type="Proteomes" id="UP001484239">
    <property type="component" value="Unassembled WGS sequence"/>
</dbReference>
<gene>
    <name evidence="1" type="ORF">WI372_13200</name>
</gene>
<evidence type="ECO:0000313" key="1">
    <source>
        <dbReference type="EMBL" id="MEK9501943.1"/>
    </source>
</evidence>
<proteinExistence type="predicted"/>
<dbReference type="EMBL" id="JBBHLI010000008">
    <property type="protein sequence ID" value="MEK9501943.1"/>
    <property type="molecule type" value="Genomic_DNA"/>
</dbReference>
<organism evidence="1 2">
    <name type="scientific">Gaopeijia maritima</name>
    <dbReference type="NCBI Taxonomy" id="3119007"/>
    <lineage>
        <taxon>Bacteria</taxon>
        <taxon>Pseudomonadati</taxon>
        <taxon>Gemmatimonadota</taxon>
        <taxon>Longimicrobiia</taxon>
        <taxon>Gaopeijiales</taxon>
        <taxon>Gaopeijiaceae</taxon>
        <taxon>Gaopeijia</taxon>
    </lineage>
</organism>
<dbReference type="RefSeq" id="WP_405287296.1">
    <property type="nucleotide sequence ID" value="NZ_JBBHLI010000008.1"/>
</dbReference>
<reference evidence="1 2" key="1">
    <citation type="submission" date="2024-02" db="EMBL/GenBank/DDBJ databases">
        <title>A novel Gemmatimonadota bacterium.</title>
        <authorList>
            <person name="Du Z.-J."/>
            <person name="Ye Y.-Q."/>
        </authorList>
    </citation>
    <scope>NUCLEOTIDE SEQUENCE [LARGE SCALE GENOMIC DNA]</scope>
    <source>
        <strain evidence="1 2">DH-20</strain>
    </source>
</reference>
<evidence type="ECO:0000313" key="2">
    <source>
        <dbReference type="Proteomes" id="UP001484239"/>
    </source>
</evidence>
<name>A0ABU9EB38_9BACT</name>